<keyword evidence="3" id="KW-1185">Reference proteome</keyword>
<accession>A0A2X0M9A3</accession>
<feature type="compositionally biased region" description="Polar residues" evidence="1">
    <location>
        <begin position="115"/>
        <end position="126"/>
    </location>
</feature>
<evidence type="ECO:0000256" key="1">
    <source>
        <dbReference type="SAM" id="MobiDB-lite"/>
    </source>
</evidence>
<dbReference type="Proteomes" id="UP000249464">
    <property type="component" value="Unassembled WGS sequence"/>
</dbReference>
<feature type="compositionally biased region" description="Polar residues" evidence="1">
    <location>
        <begin position="1"/>
        <end position="11"/>
    </location>
</feature>
<proteinExistence type="predicted"/>
<dbReference type="AlphaFoldDB" id="A0A2X0M9A3"/>
<evidence type="ECO:0000313" key="2">
    <source>
        <dbReference type="EMBL" id="SGY53811.1"/>
    </source>
</evidence>
<reference evidence="2 3" key="1">
    <citation type="submission" date="2016-11" db="EMBL/GenBank/DDBJ databases">
        <authorList>
            <person name="Jaros S."/>
            <person name="Januszkiewicz K."/>
            <person name="Wedrychowicz H."/>
        </authorList>
    </citation>
    <scope>NUCLEOTIDE SEQUENCE [LARGE SCALE GENOMIC DNA]</scope>
</reference>
<feature type="region of interest" description="Disordered" evidence="1">
    <location>
        <begin position="1"/>
        <end position="132"/>
    </location>
</feature>
<protein>
    <submittedName>
        <fullName evidence="2">BQ5605_C006g03804 protein</fullName>
    </submittedName>
</protein>
<gene>
    <name evidence="2" type="primary">BQ5605_C006g03804</name>
    <name evidence="2" type="ORF">BQ5605_C006G03804</name>
</gene>
<sequence length="186" mass="20444">MMRTRSSSVAFSLSPPPPRSRGNTHLKAKRTRPDATSSTHRSQPTKYWVPSKLLQARQGPVPARQSNRPPLSSSSSEGTPSPVKKAKAKVCKGSEKRQSLSSSQTSKRTKMTPPAKTSSPTPLTKSLKSEDFPARLDSDAPLYFKFLKQHNIIAATLTKHAPATKKGKRNPTYTKKCDNALYEVKS</sequence>
<dbReference type="EMBL" id="FQNC01000044">
    <property type="protein sequence ID" value="SGY53811.1"/>
    <property type="molecule type" value="Genomic_DNA"/>
</dbReference>
<evidence type="ECO:0000313" key="3">
    <source>
        <dbReference type="Proteomes" id="UP000249464"/>
    </source>
</evidence>
<feature type="compositionally biased region" description="Polar residues" evidence="1">
    <location>
        <begin position="34"/>
        <end position="45"/>
    </location>
</feature>
<feature type="compositionally biased region" description="Low complexity" evidence="1">
    <location>
        <begin position="66"/>
        <end position="82"/>
    </location>
</feature>
<name>A0A2X0M9A3_9BASI</name>
<organism evidence="2 3">
    <name type="scientific">Microbotryum silenes-dioicae</name>
    <dbReference type="NCBI Taxonomy" id="796604"/>
    <lineage>
        <taxon>Eukaryota</taxon>
        <taxon>Fungi</taxon>
        <taxon>Dikarya</taxon>
        <taxon>Basidiomycota</taxon>
        <taxon>Pucciniomycotina</taxon>
        <taxon>Microbotryomycetes</taxon>
        <taxon>Microbotryales</taxon>
        <taxon>Microbotryaceae</taxon>
        <taxon>Microbotryum</taxon>
    </lineage>
</organism>